<accession>A0A392M0V0</accession>
<protein>
    <recommendedName>
        <fullName evidence="3">DUF4283 domain protein</fullName>
    </recommendedName>
</protein>
<comment type="caution">
    <text evidence="1">The sequence shown here is derived from an EMBL/GenBank/DDBJ whole genome shotgun (WGS) entry which is preliminary data.</text>
</comment>
<gene>
    <name evidence="1" type="ORF">A2U01_0001388</name>
</gene>
<keyword evidence="2" id="KW-1185">Reference proteome</keyword>
<evidence type="ECO:0000313" key="1">
    <source>
        <dbReference type="EMBL" id="MCH80618.1"/>
    </source>
</evidence>
<dbReference type="AlphaFoldDB" id="A0A392M0V0"/>
<dbReference type="Proteomes" id="UP000265520">
    <property type="component" value="Unassembled WGS sequence"/>
</dbReference>
<evidence type="ECO:0000313" key="2">
    <source>
        <dbReference type="Proteomes" id="UP000265520"/>
    </source>
</evidence>
<evidence type="ECO:0008006" key="3">
    <source>
        <dbReference type="Google" id="ProtNLM"/>
    </source>
</evidence>
<feature type="non-terminal residue" evidence="1">
    <location>
        <position position="1"/>
    </location>
</feature>
<dbReference type="EMBL" id="LXQA010001265">
    <property type="protein sequence ID" value="MCH80618.1"/>
    <property type="molecule type" value="Genomic_DNA"/>
</dbReference>
<name>A0A392M0V0_9FABA</name>
<organism evidence="1 2">
    <name type="scientific">Trifolium medium</name>
    <dbReference type="NCBI Taxonomy" id="97028"/>
    <lineage>
        <taxon>Eukaryota</taxon>
        <taxon>Viridiplantae</taxon>
        <taxon>Streptophyta</taxon>
        <taxon>Embryophyta</taxon>
        <taxon>Tracheophyta</taxon>
        <taxon>Spermatophyta</taxon>
        <taxon>Magnoliopsida</taxon>
        <taxon>eudicotyledons</taxon>
        <taxon>Gunneridae</taxon>
        <taxon>Pentapetalae</taxon>
        <taxon>rosids</taxon>
        <taxon>fabids</taxon>
        <taxon>Fabales</taxon>
        <taxon>Fabaceae</taxon>
        <taxon>Papilionoideae</taxon>
        <taxon>50 kb inversion clade</taxon>
        <taxon>NPAAA clade</taxon>
        <taxon>Hologalegina</taxon>
        <taxon>IRL clade</taxon>
        <taxon>Trifolieae</taxon>
        <taxon>Trifolium</taxon>
    </lineage>
</organism>
<proteinExistence type="predicted"/>
<sequence>AQAVLQKIEGIWMGFYKLRANISKFKRGDGGVERVEHQIELFREDQPRPKDGLSKGVSFKAALGVNEEIAVLKPGVQNAGYSRLKSKGQGIDKNYLDSVLEVEAVPANVEKLKHSFVGTLWQANMAESIQMMINMEGFQDITATLLGIDKILLSSAKDEGVKQAVEADSQWWKRVFTDIKPWSTIQKPRGRRIWTERQERLDVARAQIAVTSWDFVDEVTEIKVNEELFVIRVVEERFGEIDLGVKRGVDSQNFSDGSTKEDYRLDSHEVNGDMVDEVEGRVVEEEWEGCSDGGSGEIQKTGPCLEDIGTTSDTLAKGTTDRTKSSKVIETVELNRGEVVEKRRVQREGGDFIRDDNSFVALSEVEYEEVGEFQPTTPILVLSAAQDVTEKEKGLARSLVEGEKGVGSGYFNSNHVENGPKGLADLGLCVDVAAVLDKGKNKLIVSEEGEMAMKYRSLIKGGCSSKINGPVGLEEVLEVENHGVRILNNREVAQLEAYELSLAHKNNIIGSNFLKAKKQKNVGGGSSTGTNSLLSGMTRTGRFVRAVHEGAKVKANKKDNNKRKGRTKTRQVVESEESISDVSLTQVTGTNSLHRHTVPVSALAVVLVEGEENDINDVVNKQYRIEAERLFNIGLNMGVTTNADRISMMERLIDSEKKEVDIIEAWEDEEVDQ</sequence>
<reference evidence="1 2" key="1">
    <citation type="journal article" date="2018" name="Front. Plant Sci.">
        <title>Red Clover (Trifolium pratense) and Zigzag Clover (T. medium) - A Picture of Genomic Similarities and Differences.</title>
        <authorList>
            <person name="Dluhosova J."/>
            <person name="Istvanek J."/>
            <person name="Nedelnik J."/>
            <person name="Repkova J."/>
        </authorList>
    </citation>
    <scope>NUCLEOTIDE SEQUENCE [LARGE SCALE GENOMIC DNA]</scope>
    <source>
        <strain evidence="2">cv. 10/8</strain>
        <tissue evidence="1">Leaf</tissue>
    </source>
</reference>